<dbReference type="PANTHER" id="PTHR12450:SF14">
    <property type="entry name" value="GLYCOSAMINOGLYCAN XYLOSYLKINASE"/>
    <property type="match status" value="1"/>
</dbReference>
<dbReference type="InterPro" id="IPR024869">
    <property type="entry name" value="FAM20"/>
</dbReference>
<keyword evidence="9" id="KW-1185">Reference proteome</keyword>
<protein>
    <recommendedName>
        <fullName evidence="7">FAM20 C-terminal domain-containing protein</fullName>
    </recommendedName>
</protein>
<dbReference type="PANTHER" id="PTHR12450">
    <property type="entry name" value="DENTIN MATRIX PROTEIN 4 PROTEIN FAM20"/>
    <property type="match status" value="1"/>
</dbReference>
<proteinExistence type="inferred from homology"/>
<reference evidence="8 9" key="1">
    <citation type="journal article" date="2023" name="Nucleic Acids Res.">
        <title>The hologenome of Daphnia magna reveals possible DNA methylation and microbiome-mediated evolution of the host genome.</title>
        <authorList>
            <person name="Chaturvedi A."/>
            <person name="Li X."/>
            <person name="Dhandapani V."/>
            <person name="Marshall H."/>
            <person name="Kissane S."/>
            <person name="Cuenca-Cambronero M."/>
            <person name="Asole G."/>
            <person name="Calvet F."/>
            <person name="Ruiz-Romero M."/>
            <person name="Marangio P."/>
            <person name="Guigo R."/>
            <person name="Rago D."/>
            <person name="Mirbahai L."/>
            <person name="Eastwood N."/>
            <person name="Colbourne J.K."/>
            <person name="Zhou J."/>
            <person name="Mallon E."/>
            <person name="Orsini L."/>
        </authorList>
    </citation>
    <scope>NUCLEOTIDE SEQUENCE [LARGE SCALE GENOMIC DNA]</scope>
    <source>
        <strain evidence="8">LRV0_1</strain>
    </source>
</reference>
<evidence type="ECO:0000256" key="4">
    <source>
        <dbReference type="ARBA" id="ARBA00023157"/>
    </source>
</evidence>
<evidence type="ECO:0000259" key="7">
    <source>
        <dbReference type="Pfam" id="PF06702"/>
    </source>
</evidence>
<dbReference type="Pfam" id="PF06702">
    <property type="entry name" value="Fam20C"/>
    <property type="match status" value="1"/>
</dbReference>
<dbReference type="Proteomes" id="UP001234178">
    <property type="component" value="Unassembled WGS sequence"/>
</dbReference>
<keyword evidence="4" id="KW-1015">Disulfide bond</keyword>
<evidence type="ECO:0000256" key="6">
    <source>
        <dbReference type="SAM" id="Phobius"/>
    </source>
</evidence>
<dbReference type="EMBL" id="JAOYFB010000036">
    <property type="protein sequence ID" value="KAK4020866.1"/>
    <property type="molecule type" value="Genomic_DNA"/>
</dbReference>
<keyword evidence="3" id="KW-0333">Golgi apparatus</keyword>
<comment type="subcellular location">
    <subcellularLocation>
        <location evidence="1">Golgi apparatus</location>
    </subcellularLocation>
</comment>
<comment type="similarity">
    <text evidence="2">Belongs to the FAM20 family.</text>
</comment>
<keyword evidence="5" id="KW-0325">Glycoprotein</keyword>
<feature type="domain" description="FAM20 C-terminal" evidence="7">
    <location>
        <begin position="234"/>
        <end position="450"/>
    </location>
</feature>
<accession>A0ABR0A6X6</accession>
<sequence>MLSRTFRVSVGLVTALAVAVLCNIYLVFLLWTGGQSGYHYELITRPVISQEEEVPINSTNSGLNLNYLKAMFNSSTKHVHNLSSRSLTSVMNKLKRELKSRGEKAVDILNRSAKWVSPSSLIPSFTPELGDVIKYLQTAPVIRASLPHVGTQLKVMLTLEGGQKALLKPQWYDREHRIDGPDVYSGADRHNGEIIGFYLSLLLDLRRTPVAVGRMINLTSDILANADNDLAATFFRNNQSHACFYGVCRYCKPELSVCAGEGDLVEAAIILWLPSSAKLKSNRSPWQRTYKKNVRAQWETDDKFCTSLQKQNRIFGIDPAKRRLLDLIDAAVFDFLISNGDRHHYEIIDGSSEAAVLLLDNGKSFGRPDLDYIDILAPLYQCCVIRKSTYNRLEMLESGPLGTLIEELTLKDSLIGPLLTNEHVQAINRRLGKVIQTIELCAKMKSWDDILVPY</sequence>
<keyword evidence="6" id="KW-0472">Membrane</keyword>
<evidence type="ECO:0000313" key="8">
    <source>
        <dbReference type="EMBL" id="KAK4020866.1"/>
    </source>
</evidence>
<organism evidence="8 9">
    <name type="scientific">Daphnia magna</name>
    <dbReference type="NCBI Taxonomy" id="35525"/>
    <lineage>
        <taxon>Eukaryota</taxon>
        <taxon>Metazoa</taxon>
        <taxon>Ecdysozoa</taxon>
        <taxon>Arthropoda</taxon>
        <taxon>Crustacea</taxon>
        <taxon>Branchiopoda</taxon>
        <taxon>Diplostraca</taxon>
        <taxon>Cladocera</taxon>
        <taxon>Anomopoda</taxon>
        <taxon>Daphniidae</taxon>
        <taxon>Daphnia</taxon>
    </lineage>
</organism>
<keyword evidence="6" id="KW-1133">Transmembrane helix</keyword>
<name>A0ABR0A6X6_9CRUS</name>
<evidence type="ECO:0000256" key="3">
    <source>
        <dbReference type="ARBA" id="ARBA00023034"/>
    </source>
</evidence>
<evidence type="ECO:0000313" key="9">
    <source>
        <dbReference type="Proteomes" id="UP001234178"/>
    </source>
</evidence>
<feature type="transmembrane region" description="Helical" evidence="6">
    <location>
        <begin position="12"/>
        <end position="31"/>
    </location>
</feature>
<comment type="caution">
    <text evidence="8">The sequence shown here is derived from an EMBL/GenBank/DDBJ whole genome shotgun (WGS) entry which is preliminary data.</text>
</comment>
<evidence type="ECO:0000256" key="1">
    <source>
        <dbReference type="ARBA" id="ARBA00004555"/>
    </source>
</evidence>
<evidence type="ECO:0000256" key="5">
    <source>
        <dbReference type="ARBA" id="ARBA00023180"/>
    </source>
</evidence>
<dbReference type="InterPro" id="IPR009581">
    <property type="entry name" value="FAM20_C"/>
</dbReference>
<evidence type="ECO:0000256" key="2">
    <source>
        <dbReference type="ARBA" id="ARBA00006557"/>
    </source>
</evidence>
<gene>
    <name evidence="8" type="ORF">OUZ56_002810</name>
</gene>
<keyword evidence="6" id="KW-0812">Transmembrane</keyword>